<dbReference type="EMBL" id="JBCGBO010000005">
    <property type="protein sequence ID" value="KAK9197822.1"/>
    <property type="molecule type" value="Genomic_DNA"/>
</dbReference>
<name>A0AAP0M4B7_9ROSI</name>
<reference evidence="1 2" key="1">
    <citation type="submission" date="2024-05" db="EMBL/GenBank/DDBJ databases">
        <title>Haplotype-resolved chromosome-level genome assembly of Huyou (Citrus changshanensis).</title>
        <authorList>
            <person name="Miao C."/>
            <person name="Chen W."/>
            <person name="Wu Y."/>
            <person name="Wang L."/>
            <person name="Zhao S."/>
            <person name="Grierson D."/>
            <person name="Xu C."/>
            <person name="Chen K."/>
        </authorList>
    </citation>
    <scope>NUCLEOTIDE SEQUENCE [LARGE SCALE GENOMIC DNA]</scope>
    <source>
        <strain evidence="1">01-14</strain>
        <tissue evidence="1">Leaf</tissue>
    </source>
</reference>
<dbReference type="Proteomes" id="UP001428341">
    <property type="component" value="Unassembled WGS sequence"/>
</dbReference>
<dbReference type="AlphaFoldDB" id="A0AAP0M4B7"/>
<accession>A0AAP0M4B7</accession>
<evidence type="ECO:0000313" key="1">
    <source>
        <dbReference type="EMBL" id="KAK9197822.1"/>
    </source>
</evidence>
<proteinExistence type="predicted"/>
<gene>
    <name evidence="1" type="ORF">WN944_013005</name>
</gene>
<comment type="caution">
    <text evidence="1">The sequence shown here is derived from an EMBL/GenBank/DDBJ whole genome shotgun (WGS) entry which is preliminary data.</text>
</comment>
<keyword evidence="2" id="KW-1185">Reference proteome</keyword>
<evidence type="ECO:0000313" key="2">
    <source>
        <dbReference type="Proteomes" id="UP001428341"/>
    </source>
</evidence>
<sequence length="82" mass="8896">MAFQYTFQCHFYAPKITDSPLNIAFFVAGYGSGDDYFWSLKICNAATARVFVVMPLPSATVSSCNCRKNGARGDAANDAAKN</sequence>
<organism evidence="1 2">
    <name type="scientific">Citrus x changshan-huyou</name>
    <dbReference type="NCBI Taxonomy" id="2935761"/>
    <lineage>
        <taxon>Eukaryota</taxon>
        <taxon>Viridiplantae</taxon>
        <taxon>Streptophyta</taxon>
        <taxon>Embryophyta</taxon>
        <taxon>Tracheophyta</taxon>
        <taxon>Spermatophyta</taxon>
        <taxon>Magnoliopsida</taxon>
        <taxon>eudicotyledons</taxon>
        <taxon>Gunneridae</taxon>
        <taxon>Pentapetalae</taxon>
        <taxon>rosids</taxon>
        <taxon>malvids</taxon>
        <taxon>Sapindales</taxon>
        <taxon>Rutaceae</taxon>
        <taxon>Aurantioideae</taxon>
        <taxon>Citrus</taxon>
    </lineage>
</organism>
<protein>
    <submittedName>
        <fullName evidence="1">Uncharacterized protein</fullName>
    </submittedName>
</protein>